<keyword evidence="2" id="KW-0732">Signal</keyword>
<feature type="region of interest" description="Disordered" evidence="1">
    <location>
        <begin position="573"/>
        <end position="598"/>
    </location>
</feature>
<evidence type="ECO:0000313" key="5">
    <source>
        <dbReference type="Proteomes" id="UP001212152"/>
    </source>
</evidence>
<feature type="chain" id="PRO_5042097945" description="Galactose oxidase-like Early set domain-containing protein" evidence="2">
    <location>
        <begin position="23"/>
        <end position="857"/>
    </location>
</feature>
<dbReference type="InterPro" id="IPR013783">
    <property type="entry name" value="Ig-like_fold"/>
</dbReference>
<gene>
    <name evidence="4" type="ORF">HDU87_003563</name>
</gene>
<evidence type="ECO:0000313" key="4">
    <source>
        <dbReference type="EMBL" id="KAJ3178489.1"/>
    </source>
</evidence>
<evidence type="ECO:0000259" key="3">
    <source>
        <dbReference type="Pfam" id="PF09118"/>
    </source>
</evidence>
<dbReference type="SUPFAM" id="SSF81296">
    <property type="entry name" value="E set domains"/>
    <property type="match status" value="1"/>
</dbReference>
<feature type="domain" description="Galactose oxidase-like Early set" evidence="3">
    <location>
        <begin position="761"/>
        <end position="853"/>
    </location>
</feature>
<dbReference type="PANTHER" id="PTHR32208">
    <property type="entry name" value="SECRETED PROTEIN-RELATED"/>
    <property type="match status" value="1"/>
</dbReference>
<sequence length="857" mass="92092">MAISFATLILLLAATCAALVAADVTVLSGYQLLNWQLKVEVQVQRTGIGSAVTVVYCDRNGTWSDKYAAAAHYMGASPNGADLEFWVTDQYIDPKIGISSFYVRYDGADGVTYYGNNGGKNYRLEAPAASPTAPSPTIAPTATSPVIVMPSWSCDGHLLYGVNIQVQRFGPAARGAGSKVSLFYSDHMGNWHDPPLKIDAVWMAPVYGSPDQDAWLVDHKPLVDDGLGISRFYIKYDGADGNTYYANNNGRNYFVYPTYPPIPVPETIFDPPQPTLVLPSRSRTRRARHSSIPALGKKWAVQCEPITPAWSPNVDLIDTSNSYIDGKPADGWFVTPIHATLLSDGQLYVVGWGRRDYEFCVAPEGTRKHSVSFVIATSDIVSAGAQPTAQAGRNPTLTIPTPIPDLRRSSEDALYCSGQVTLPDGRIFVVGGASYQNLGLSNEIEQGLSYGRIFDPTTTTYTVTPDAPIGSMWYPTAAQLPSGDILVTGGFVKCCQGDPDANDNVAIYHPASNTWTALGSIGDHLITPGLRDYTHVWVLPQPVVVNAIPRQVAMMGYKGVVVYFSTDPSVPDSQRAVTAPNGDRSVQGGSSEAWDSTAFSSPTGELVSVGGGSQPWKLDAFNASSNTWRSLDASFSRDNGASVLLPDGSVLLLNGHNRFDEDQIPPPQLFDPFTNTFTTLPEWTDDVQYRAYHSWAILLKDGRVAVGGGVDGGSHTIACERVDVRIFTPPYLRKEGASCITRPKIEGDAAAIVFTANRAQASNSSTTTISFSNANVRSARGAALMALGSFTHAFDQNQRYVPLSVDSITQPQGGAVGSLALRLPSGHIIFEGLYNLFLIGEDGTPSVGVTARVVADQ</sequence>
<feature type="signal peptide" evidence="2">
    <location>
        <begin position="1"/>
        <end position="22"/>
    </location>
</feature>
<organism evidence="4 5">
    <name type="scientific">Geranomyces variabilis</name>
    <dbReference type="NCBI Taxonomy" id="109894"/>
    <lineage>
        <taxon>Eukaryota</taxon>
        <taxon>Fungi</taxon>
        <taxon>Fungi incertae sedis</taxon>
        <taxon>Chytridiomycota</taxon>
        <taxon>Chytridiomycota incertae sedis</taxon>
        <taxon>Chytridiomycetes</taxon>
        <taxon>Spizellomycetales</taxon>
        <taxon>Powellomycetaceae</taxon>
        <taxon>Geranomyces</taxon>
    </lineage>
</organism>
<accession>A0AAD5XQF6</accession>
<dbReference type="EMBL" id="JADGJQ010000026">
    <property type="protein sequence ID" value="KAJ3178489.1"/>
    <property type="molecule type" value="Genomic_DNA"/>
</dbReference>
<dbReference type="Pfam" id="PF09118">
    <property type="entry name" value="GO-like_E_set"/>
    <property type="match status" value="1"/>
</dbReference>
<dbReference type="InterPro" id="IPR038175">
    <property type="entry name" value="CBM21_dom_sf"/>
</dbReference>
<dbReference type="SUPFAM" id="SSF50965">
    <property type="entry name" value="Galactose oxidase, central domain"/>
    <property type="match status" value="1"/>
</dbReference>
<comment type="caution">
    <text evidence="4">The sequence shown here is derived from an EMBL/GenBank/DDBJ whole genome shotgun (WGS) entry which is preliminary data.</text>
</comment>
<dbReference type="Gene3D" id="2.60.40.10">
    <property type="entry name" value="Immunoglobulins"/>
    <property type="match status" value="1"/>
</dbReference>
<protein>
    <recommendedName>
        <fullName evidence="3">Galactose oxidase-like Early set domain-containing protein</fullName>
    </recommendedName>
</protein>
<name>A0AAD5XQF6_9FUNG</name>
<evidence type="ECO:0000256" key="2">
    <source>
        <dbReference type="SAM" id="SignalP"/>
    </source>
</evidence>
<dbReference type="AlphaFoldDB" id="A0AAD5XQF6"/>
<dbReference type="Gene3D" id="2.60.40.2440">
    <property type="entry name" value="Carbohydrate binding type-21 domain"/>
    <property type="match status" value="1"/>
</dbReference>
<dbReference type="Proteomes" id="UP001212152">
    <property type="component" value="Unassembled WGS sequence"/>
</dbReference>
<evidence type="ECO:0000256" key="1">
    <source>
        <dbReference type="SAM" id="MobiDB-lite"/>
    </source>
</evidence>
<dbReference type="Gene3D" id="2.130.10.80">
    <property type="entry name" value="Galactose oxidase/kelch, beta-propeller"/>
    <property type="match status" value="1"/>
</dbReference>
<keyword evidence="5" id="KW-1185">Reference proteome</keyword>
<feature type="compositionally biased region" description="Polar residues" evidence="1">
    <location>
        <begin position="587"/>
        <end position="598"/>
    </location>
</feature>
<dbReference type="InterPro" id="IPR014756">
    <property type="entry name" value="Ig_E-set"/>
</dbReference>
<dbReference type="InterPro" id="IPR037293">
    <property type="entry name" value="Gal_Oxidase_central_sf"/>
</dbReference>
<dbReference type="InterPro" id="IPR011043">
    <property type="entry name" value="Gal_Oxase/kelch_b-propeller"/>
</dbReference>
<proteinExistence type="predicted"/>
<dbReference type="InterPro" id="IPR015202">
    <property type="entry name" value="GO-like_E_set"/>
</dbReference>
<dbReference type="PANTHER" id="PTHR32208:SF56">
    <property type="entry name" value="GALACTOSE OXIDASE-RELATED"/>
    <property type="match status" value="1"/>
</dbReference>
<reference evidence="4" key="1">
    <citation type="submission" date="2020-05" db="EMBL/GenBank/DDBJ databases">
        <title>Phylogenomic resolution of chytrid fungi.</title>
        <authorList>
            <person name="Stajich J.E."/>
            <person name="Amses K."/>
            <person name="Simmons R."/>
            <person name="Seto K."/>
            <person name="Myers J."/>
            <person name="Bonds A."/>
            <person name="Quandt C.A."/>
            <person name="Barry K."/>
            <person name="Liu P."/>
            <person name="Grigoriev I."/>
            <person name="Longcore J.E."/>
            <person name="James T.Y."/>
        </authorList>
    </citation>
    <scope>NUCLEOTIDE SEQUENCE</scope>
    <source>
        <strain evidence="4">JEL0379</strain>
    </source>
</reference>